<dbReference type="GO" id="GO:0005576">
    <property type="term" value="C:extracellular region"/>
    <property type="evidence" value="ECO:0007669"/>
    <property type="project" value="TreeGrafter"/>
</dbReference>
<organism evidence="3 4">
    <name type="scientific">Nocardia brasiliensis</name>
    <dbReference type="NCBI Taxonomy" id="37326"/>
    <lineage>
        <taxon>Bacteria</taxon>
        <taxon>Bacillati</taxon>
        <taxon>Actinomycetota</taxon>
        <taxon>Actinomycetes</taxon>
        <taxon>Mycobacteriales</taxon>
        <taxon>Nocardiaceae</taxon>
        <taxon>Nocardia</taxon>
    </lineage>
</organism>
<dbReference type="PANTHER" id="PTHR33371">
    <property type="entry name" value="INTERMEMBRANE PHOSPHOLIPID TRANSPORT SYSTEM BINDING PROTEIN MLAD-RELATED"/>
    <property type="match status" value="1"/>
</dbReference>
<evidence type="ECO:0000259" key="2">
    <source>
        <dbReference type="Pfam" id="PF02470"/>
    </source>
</evidence>
<sequence length="341" mass="36785">MQRLKSAAHWLREVRYGTDTDRRTQRLLGVAGLVALVIVLVASAVFYVLPIGKHTYTALLDDAGSVKVGDDVRIAGISVGAVKSLDLTEDAVRMSFTVRDSVFVGADTSLEIRMLTPIGGHYLAVFPAGRAALGSTAIPAERVRLPYSLVQAIQDAQRPLSGVDGDTLRRTLADLTASLQRSPTSIVTLTDALSRMTELLDKQHHDVVRALDIADEYLGMLSDSRTVIGAMLSRIGLMETQLLNRRADVNEALRVASQLFARIAAVEPAWREQLEPLADRILAARPQLEQLGRQLGGVADQLAQAGDRLRALITPQGVAVDQSDQTITSRPVCVPVPGKGC</sequence>
<feature type="domain" description="Mce/MlaD" evidence="2">
    <location>
        <begin position="53"/>
        <end position="127"/>
    </location>
</feature>
<dbReference type="AlphaFoldDB" id="A0A6G9XTW0"/>
<evidence type="ECO:0000313" key="4">
    <source>
        <dbReference type="Proteomes" id="UP000501705"/>
    </source>
</evidence>
<dbReference type="Pfam" id="PF02470">
    <property type="entry name" value="MlaD"/>
    <property type="match status" value="1"/>
</dbReference>
<dbReference type="Proteomes" id="UP000501705">
    <property type="component" value="Chromosome"/>
</dbReference>
<dbReference type="RefSeq" id="WP_167463457.1">
    <property type="nucleotide sequence ID" value="NZ_CP046171.1"/>
</dbReference>
<keyword evidence="1" id="KW-0812">Transmembrane</keyword>
<dbReference type="PANTHER" id="PTHR33371:SF18">
    <property type="entry name" value="MCE-FAMILY PROTEIN MCE3C"/>
    <property type="match status" value="1"/>
</dbReference>
<reference evidence="3 4" key="1">
    <citation type="journal article" date="2019" name="ACS Chem. Biol.">
        <title>Identification and Mobilization of a Cryptic Antibiotic Biosynthesis Gene Locus from a Human-Pathogenic Nocardia Isolate.</title>
        <authorList>
            <person name="Herisse M."/>
            <person name="Ishida K."/>
            <person name="Porter J.L."/>
            <person name="Howden B."/>
            <person name="Hertweck C."/>
            <person name="Stinear T.P."/>
            <person name="Pidot S.J."/>
        </authorList>
    </citation>
    <scope>NUCLEOTIDE SEQUENCE [LARGE SCALE GENOMIC DNA]</scope>
    <source>
        <strain evidence="3 4">AUSMDU00024985</strain>
    </source>
</reference>
<keyword evidence="1" id="KW-0472">Membrane</keyword>
<accession>A0A6G9XTW0</accession>
<feature type="transmembrane region" description="Helical" evidence="1">
    <location>
        <begin position="27"/>
        <end position="49"/>
    </location>
</feature>
<protein>
    <submittedName>
        <fullName evidence="3">MCE family protein</fullName>
    </submittedName>
</protein>
<evidence type="ECO:0000256" key="1">
    <source>
        <dbReference type="SAM" id="Phobius"/>
    </source>
</evidence>
<dbReference type="InterPro" id="IPR052336">
    <property type="entry name" value="MlaD_Phospholipid_Transporter"/>
</dbReference>
<dbReference type="EMBL" id="CP046171">
    <property type="protein sequence ID" value="QIS04337.1"/>
    <property type="molecule type" value="Genomic_DNA"/>
</dbReference>
<proteinExistence type="predicted"/>
<gene>
    <name evidence="3" type="ORF">F5X71_20185</name>
</gene>
<dbReference type="InterPro" id="IPR003399">
    <property type="entry name" value="Mce/MlaD"/>
</dbReference>
<keyword evidence="1" id="KW-1133">Transmembrane helix</keyword>
<name>A0A6G9XTW0_NOCBR</name>
<evidence type="ECO:0000313" key="3">
    <source>
        <dbReference type="EMBL" id="QIS04337.1"/>
    </source>
</evidence>